<dbReference type="PROSITE" id="PS51981">
    <property type="entry name" value="ZF_RZ"/>
    <property type="match status" value="1"/>
</dbReference>
<organism evidence="8">
    <name type="scientific">Oikopleura dioica</name>
    <name type="common">Tunicate</name>
    <dbReference type="NCBI Taxonomy" id="34765"/>
    <lineage>
        <taxon>Eukaryota</taxon>
        <taxon>Metazoa</taxon>
        <taxon>Chordata</taxon>
        <taxon>Tunicata</taxon>
        <taxon>Appendicularia</taxon>
        <taxon>Copelata</taxon>
        <taxon>Oikopleuridae</taxon>
        <taxon>Oikopleura</taxon>
    </lineage>
</organism>
<dbReference type="Pfam" id="PF20173">
    <property type="entry name" value="ZnF_RZ-type"/>
    <property type="match status" value="1"/>
</dbReference>
<comment type="subcellular location">
    <subcellularLocation>
        <location evidence="1">Cytoplasm</location>
    </subcellularLocation>
</comment>
<evidence type="ECO:0000256" key="3">
    <source>
        <dbReference type="ARBA" id="ARBA00022723"/>
    </source>
</evidence>
<evidence type="ECO:0000256" key="1">
    <source>
        <dbReference type="ARBA" id="ARBA00004496"/>
    </source>
</evidence>
<dbReference type="EMBL" id="FN654507">
    <property type="protein sequence ID" value="CBY34432.1"/>
    <property type="molecule type" value="Genomic_DNA"/>
</dbReference>
<proteinExistence type="predicted"/>
<evidence type="ECO:0000256" key="4">
    <source>
        <dbReference type="ARBA" id="ARBA00022771"/>
    </source>
</evidence>
<evidence type="ECO:0000256" key="5">
    <source>
        <dbReference type="ARBA" id="ARBA00022833"/>
    </source>
</evidence>
<sequence>MDNFGYRFSKIFSGNASQQLEALVEISNKILFAKLEPQHQNVVERSKLILGAFTIVTSEEVEAVARAIAAAEHGMRGGHWFECPNGHPYFIGECGGAMENAVCPCGARIGGSQHRLVSNNNASAVGGGYDAFQRNYDLNPPPNPADF</sequence>
<accession>E4YG08</accession>
<keyword evidence="3" id="KW-0479">Metal-binding</keyword>
<name>E4YG08_OIKDI</name>
<keyword evidence="4" id="KW-0863">Zinc-finger</keyword>
<evidence type="ECO:0000259" key="7">
    <source>
        <dbReference type="PROSITE" id="PS51981"/>
    </source>
</evidence>
<gene>
    <name evidence="8" type="ORF">GSOID_T00024456001</name>
</gene>
<reference evidence="8" key="1">
    <citation type="journal article" date="2010" name="Science">
        <title>Plasticity of animal genome architecture unmasked by rapid evolution of a pelagic tunicate.</title>
        <authorList>
            <person name="Denoeud F."/>
            <person name="Henriet S."/>
            <person name="Mungpakdee S."/>
            <person name="Aury J.M."/>
            <person name="Da Silva C."/>
            <person name="Brinkmann H."/>
            <person name="Mikhaleva J."/>
            <person name="Olsen L.C."/>
            <person name="Jubin C."/>
            <person name="Canestro C."/>
            <person name="Bouquet J.M."/>
            <person name="Danks G."/>
            <person name="Poulain J."/>
            <person name="Campsteijn C."/>
            <person name="Adamski M."/>
            <person name="Cross I."/>
            <person name="Yadetie F."/>
            <person name="Muffato M."/>
            <person name="Louis A."/>
            <person name="Butcher S."/>
            <person name="Tsagkogeorga G."/>
            <person name="Konrad A."/>
            <person name="Singh S."/>
            <person name="Jensen M.F."/>
            <person name="Cong E.H."/>
            <person name="Eikeseth-Otteraa H."/>
            <person name="Noel B."/>
            <person name="Anthouard V."/>
            <person name="Porcel B.M."/>
            <person name="Kachouri-Lafond R."/>
            <person name="Nishino A."/>
            <person name="Ugolini M."/>
            <person name="Chourrout P."/>
            <person name="Nishida H."/>
            <person name="Aasland R."/>
            <person name="Huzurbazar S."/>
            <person name="Westhof E."/>
            <person name="Delsuc F."/>
            <person name="Lehrach H."/>
            <person name="Reinhardt R."/>
            <person name="Weissenbach J."/>
            <person name="Roy S.W."/>
            <person name="Artiguenave F."/>
            <person name="Postlethwait J.H."/>
            <person name="Manak J.R."/>
            <person name="Thompson E.M."/>
            <person name="Jaillon O."/>
            <person name="Du Pasquier L."/>
            <person name="Boudinot P."/>
            <person name="Liberles D.A."/>
            <person name="Volff J.N."/>
            <person name="Philippe H."/>
            <person name="Lenhard B."/>
            <person name="Roest Crollius H."/>
            <person name="Wincker P."/>
            <person name="Chourrout D."/>
        </authorList>
    </citation>
    <scope>NUCLEOTIDE SEQUENCE [LARGE SCALE GENOMIC DNA]</scope>
</reference>
<evidence type="ECO:0000256" key="6">
    <source>
        <dbReference type="ARBA" id="ARBA00022859"/>
    </source>
</evidence>
<dbReference type="GO" id="GO:0008270">
    <property type="term" value="F:zinc ion binding"/>
    <property type="evidence" value="ECO:0007669"/>
    <property type="project" value="UniProtKB-KW"/>
</dbReference>
<keyword evidence="6" id="KW-0391">Immunity</keyword>
<evidence type="ECO:0000313" key="8">
    <source>
        <dbReference type="EMBL" id="CBY34432.1"/>
    </source>
</evidence>
<dbReference type="AlphaFoldDB" id="E4YG08"/>
<dbReference type="Proteomes" id="UP000011014">
    <property type="component" value="Unassembled WGS sequence"/>
</dbReference>
<dbReference type="GO" id="GO:0005737">
    <property type="term" value="C:cytoplasm"/>
    <property type="evidence" value="ECO:0007669"/>
    <property type="project" value="UniProtKB-SubCell"/>
</dbReference>
<keyword evidence="2" id="KW-0963">Cytoplasm</keyword>
<dbReference type="GO" id="GO:0002376">
    <property type="term" value="P:immune system process"/>
    <property type="evidence" value="ECO:0007669"/>
    <property type="project" value="UniProtKB-KW"/>
</dbReference>
<keyword evidence="5" id="KW-0862">Zinc</keyword>
<evidence type="ECO:0000256" key="2">
    <source>
        <dbReference type="ARBA" id="ARBA00022490"/>
    </source>
</evidence>
<protein>
    <recommendedName>
        <fullName evidence="7">RZ-type domain-containing protein</fullName>
    </recommendedName>
</protein>
<feature type="domain" description="RZ-type" evidence="7">
    <location>
        <begin position="56"/>
        <end position="134"/>
    </location>
</feature>
<dbReference type="InterPro" id="IPR046439">
    <property type="entry name" value="ZF_RZ_dom"/>
</dbReference>